<name>A0ABM8GF02_9MICO</name>
<accession>A0ABM8GF02</accession>
<organism evidence="1 2">
    <name type="scientific">Naasia aerilata</name>
    <dbReference type="NCBI Taxonomy" id="1162966"/>
    <lineage>
        <taxon>Bacteria</taxon>
        <taxon>Bacillati</taxon>
        <taxon>Actinomycetota</taxon>
        <taxon>Actinomycetes</taxon>
        <taxon>Micrococcales</taxon>
        <taxon>Microbacteriaceae</taxon>
        <taxon>Naasia</taxon>
    </lineage>
</organism>
<protein>
    <submittedName>
        <fullName evidence="1">Uncharacterized protein</fullName>
    </submittedName>
</protein>
<keyword evidence="2" id="KW-1185">Reference proteome</keyword>
<dbReference type="RefSeq" id="WP_286276884.1">
    <property type="nucleotide sequence ID" value="NZ_AP027731.1"/>
</dbReference>
<reference evidence="2" key="1">
    <citation type="journal article" date="2019" name="Int. J. Syst. Evol. Microbiol.">
        <title>The Global Catalogue of Microorganisms (GCM) 10K type strain sequencing project: providing services to taxonomists for standard genome sequencing and annotation.</title>
        <authorList>
            <consortium name="The Broad Institute Genomics Platform"/>
            <consortium name="The Broad Institute Genome Sequencing Center for Infectious Disease"/>
            <person name="Wu L."/>
            <person name="Ma J."/>
        </authorList>
    </citation>
    <scope>NUCLEOTIDE SEQUENCE [LARGE SCALE GENOMIC DNA]</scope>
    <source>
        <strain evidence="2">NBRC 108725</strain>
    </source>
</reference>
<gene>
    <name evidence="1" type="ORF">GCM10025866_28070</name>
</gene>
<dbReference type="SUPFAM" id="SSF53474">
    <property type="entry name" value="alpha/beta-Hydrolases"/>
    <property type="match status" value="1"/>
</dbReference>
<sequence>MLALLSSKWGRPLTGQEHPIDLARLDFVARAAELETPILVLHSDDDGFVPSNGSRELAAARPDLVTFVGFEIARHTKLWNLDRERWEGAIASWLAERAEPSTGNAADGAPQPA</sequence>
<evidence type="ECO:0000313" key="2">
    <source>
        <dbReference type="Proteomes" id="UP001321498"/>
    </source>
</evidence>
<dbReference type="EMBL" id="AP027731">
    <property type="protein sequence ID" value="BDZ46898.1"/>
    <property type="molecule type" value="Genomic_DNA"/>
</dbReference>
<evidence type="ECO:0000313" key="1">
    <source>
        <dbReference type="EMBL" id="BDZ46898.1"/>
    </source>
</evidence>
<dbReference type="Proteomes" id="UP001321498">
    <property type="component" value="Chromosome"/>
</dbReference>
<dbReference type="Gene3D" id="3.40.50.1820">
    <property type="entry name" value="alpha/beta hydrolase"/>
    <property type="match status" value="1"/>
</dbReference>
<dbReference type="InterPro" id="IPR029058">
    <property type="entry name" value="AB_hydrolase_fold"/>
</dbReference>
<proteinExistence type="predicted"/>